<dbReference type="EMBL" id="GBXM01089197">
    <property type="protein sequence ID" value="JAH19380.1"/>
    <property type="molecule type" value="Transcribed_RNA"/>
</dbReference>
<proteinExistence type="predicted"/>
<protein>
    <submittedName>
        <fullName evidence="1">Uncharacterized protein</fullName>
    </submittedName>
</protein>
<reference evidence="1" key="2">
    <citation type="journal article" date="2015" name="Fish Shellfish Immunol.">
        <title>Early steps in the European eel (Anguilla anguilla)-Vibrio vulnificus interaction in the gills: Role of the RtxA13 toxin.</title>
        <authorList>
            <person name="Callol A."/>
            <person name="Pajuelo D."/>
            <person name="Ebbesson L."/>
            <person name="Teles M."/>
            <person name="MacKenzie S."/>
            <person name="Amaro C."/>
        </authorList>
    </citation>
    <scope>NUCLEOTIDE SEQUENCE</scope>
</reference>
<accession>A0A0E9QT02</accession>
<dbReference type="AlphaFoldDB" id="A0A0E9QT02"/>
<reference evidence="1" key="1">
    <citation type="submission" date="2014-11" db="EMBL/GenBank/DDBJ databases">
        <authorList>
            <person name="Amaro Gonzalez C."/>
        </authorList>
    </citation>
    <scope>NUCLEOTIDE SEQUENCE</scope>
</reference>
<evidence type="ECO:0000313" key="1">
    <source>
        <dbReference type="EMBL" id="JAH19380.1"/>
    </source>
</evidence>
<sequence>MYVRKLASYFKLFFLFCPEFGADGSTG</sequence>
<name>A0A0E9QT02_ANGAN</name>
<organism evidence="1">
    <name type="scientific">Anguilla anguilla</name>
    <name type="common">European freshwater eel</name>
    <name type="synonym">Muraena anguilla</name>
    <dbReference type="NCBI Taxonomy" id="7936"/>
    <lineage>
        <taxon>Eukaryota</taxon>
        <taxon>Metazoa</taxon>
        <taxon>Chordata</taxon>
        <taxon>Craniata</taxon>
        <taxon>Vertebrata</taxon>
        <taxon>Euteleostomi</taxon>
        <taxon>Actinopterygii</taxon>
        <taxon>Neopterygii</taxon>
        <taxon>Teleostei</taxon>
        <taxon>Anguilliformes</taxon>
        <taxon>Anguillidae</taxon>
        <taxon>Anguilla</taxon>
    </lineage>
</organism>